<dbReference type="Pfam" id="PF16543">
    <property type="entry name" value="DFRP_C"/>
    <property type="match status" value="1"/>
</dbReference>
<comment type="caution">
    <text evidence="3">The sequence shown here is derived from an EMBL/GenBank/DDBJ whole genome shotgun (WGS) entry which is preliminary data.</text>
</comment>
<evidence type="ECO:0000313" key="4">
    <source>
        <dbReference type="Proteomes" id="UP001209570"/>
    </source>
</evidence>
<evidence type="ECO:0000313" key="3">
    <source>
        <dbReference type="EMBL" id="KAJ0395148.1"/>
    </source>
</evidence>
<sequence length="245" mass="27987">MTDYKEEQAMEVEALESIYMDEFKKLSDDPLSYQIHIVPNQDGQNNHVALTLKCQIPETYPDVEPHVEIVLEKGLSDPQYKELKQLVMQHVSENMGMAMMFMVCEAVREYLVENNREGNDGSEYQEMMRRLEIRKKQDTISSANDAAAAAKAEEANKAARKDYGTPVTVETFMAWRAKFEAEQRASKKESVKDDATAKLTGRQLWSRGLIGDESTEMDDDEEDDDSDYVEGEEDEEDDDADEEQA</sequence>
<accession>A0AAD5LB98</accession>
<evidence type="ECO:0000259" key="2">
    <source>
        <dbReference type="PROSITE" id="PS50908"/>
    </source>
</evidence>
<dbReference type="FunFam" id="3.10.110.10:FF:000075">
    <property type="entry name" value="RWD domain-containing protein (Gir2)"/>
    <property type="match status" value="1"/>
</dbReference>
<dbReference type="PANTHER" id="PTHR12292">
    <property type="entry name" value="RWD DOMAIN-CONTAINING PROTEIN"/>
    <property type="match status" value="1"/>
</dbReference>
<name>A0AAD5LB98_PYTIN</name>
<dbReference type="PROSITE" id="PS50908">
    <property type="entry name" value="RWD"/>
    <property type="match status" value="1"/>
</dbReference>
<dbReference type="InterPro" id="IPR016135">
    <property type="entry name" value="UBQ-conjugating_enzyme/RWD"/>
</dbReference>
<dbReference type="Proteomes" id="UP001209570">
    <property type="component" value="Unassembled WGS sequence"/>
</dbReference>
<dbReference type="InterPro" id="IPR040213">
    <property type="entry name" value="GIR2-like"/>
</dbReference>
<feature type="domain" description="RWD" evidence="2">
    <location>
        <begin position="10"/>
        <end position="114"/>
    </location>
</feature>
<dbReference type="SUPFAM" id="SSF54495">
    <property type="entry name" value="UBC-like"/>
    <property type="match status" value="1"/>
</dbReference>
<dbReference type="AlphaFoldDB" id="A0AAD5LB98"/>
<reference evidence="3" key="1">
    <citation type="submission" date="2021-12" db="EMBL/GenBank/DDBJ databases">
        <title>Prjna785345.</title>
        <authorList>
            <person name="Rujirawat T."/>
            <person name="Krajaejun T."/>
        </authorList>
    </citation>
    <scope>NUCLEOTIDE SEQUENCE</scope>
    <source>
        <strain evidence="3">Pi057C3</strain>
    </source>
</reference>
<dbReference type="Gene3D" id="6.20.400.10">
    <property type="match status" value="1"/>
</dbReference>
<dbReference type="InterPro" id="IPR032378">
    <property type="entry name" value="ZC3H15/TMA46_C"/>
</dbReference>
<dbReference type="SMART" id="SM00591">
    <property type="entry name" value="RWD"/>
    <property type="match status" value="1"/>
</dbReference>
<dbReference type="EMBL" id="JAKCXM010000361">
    <property type="protein sequence ID" value="KAJ0395148.1"/>
    <property type="molecule type" value="Genomic_DNA"/>
</dbReference>
<organism evidence="3 4">
    <name type="scientific">Pythium insidiosum</name>
    <name type="common">Pythiosis disease agent</name>
    <dbReference type="NCBI Taxonomy" id="114742"/>
    <lineage>
        <taxon>Eukaryota</taxon>
        <taxon>Sar</taxon>
        <taxon>Stramenopiles</taxon>
        <taxon>Oomycota</taxon>
        <taxon>Peronosporomycetes</taxon>
        <taxon>Pythiales</taxon>
        <taxon>Pythiaceae</taxon>
        <taxon>Pythium</taxon>
    </lineage>
</organism>
<dbReference type="InterPro" id="IPR006575">
    <property type="entry name" value="RWD_dom"/>
</dbReference>
<gene>
    <name evidence="3" type="ORF">P43SY_002432</name>
</gene>
<feature type="region of interest" description="Disordered" evidence="1">
    <location>
        <begin position="183"/>
        <end position="245"/>
    </location>
</feature>
<keyword evidence="4" id="KW-1185">Reference proteome</keyword>
<protein>
    <recommendedName>
        <fullName evidence="2">RWD domain-containing protein</fullName>
    </recommendedName>
</protein>
<feature type="compositionally biased region" description="Acidic residues" evidence="1">
    <location>
        <begin position="213"/>
        <end position="245"/>
    </location>
</feature>
<evidence type="ECO:0000256" key="1">
    <source>
        <dbReference type="SAM" id="MobiDB-lite"/>
    </source>
</evidence>
<proteinExistence type="predicted"/>
<feature type="compositionally biased region" description="Basic and acidic residues" evidence="1">
    <location>
        <begin position="183"/>
        <end position="196"/>
    </location>
</feature>
<dbReference type="Gene3D" id="3.10.110.10">
    <property type="entry name" value="Ubiquitin Conjugating Enzyme"/>
    <property type="match status" value="1"/>
</dbReference>
<dbReference type="CDD" id="cd23823">
    <property type="entry name" value="RWD_GCN2"/>
    <property type="match status" value="1"/>
</dbReference>
<dbReference type="Pfam" id="PF05773">
    <property type="entry name" value="RWD"/>
    <property type="match status" value="1"/>
</dbReference>